<organism evidence="6 7">
    <name type="scientific">Methanimicrococcus hacksteinii</name>
    <dbReference type="NCBI Taxonomy" id="3028293"/>
    <lineage>
        <taxon>Archaea</taxon>
        <taxon>Methanobacteriati</taxon>
        <taxon>Methanobacteriota</taxon>
        <taxon>Stenosarchaea group</taxon>
        <taxon>Methanomicrobia</taxon>
        <taxon>Methanosarcinales</taxon>
        <taxon>Methanosarcinaceae</taxon>
        <taxon>Methanimicrococcus</taxon>
    </lineage>
</organism>
<feature type="coiled-coil region" evidence="4">
    <location>
        <begin position="1"/>
        <end position="35"/>
    </location>
</feature>
<proteinExistence type="predicted"/>
<gene>
    <name evidence="6" type="ORF">MmiAt1_14710</name>
</gene>
<sequence length="140" mass="16216">MENNHVENNQMKNEIEKLQKQMKKLAKEFEACQKTLIALGDENRQQILITLLKNYGGMRVGDITEHTRLSRPAVSHHLKILKEAGMINMYKRGTMNFYHVDADKKQWEQLTELVVHSNELVKEVSKKRESGMSCPFSGET</sequence>
<keyword evidence="2" id="KW-0238">DNA-binding</keyword>
<keyword evidence="1" id="KW-0805">Transcription regulation</keyword>
<evidence type="ECO:0000259" key="5">
    <source>
        <dbReference type="PROSITE" id="PS50987"/>
    </source>
</evidence>
<dbReference type="PROSITE" id="PS50987">
    <property type="entry name" value="HTH_ARSR_2"/>
    <property type="match status" value="1"/>
</dbReference>
<comment type="caution">
    <text evidence="6">The sequence shown here is derived from an EMBL/GenBank/DDBJ whole genome shotgun (WGS) entry which is preliminary data.</text>
</comment>
<feature type="domain" description="HTH arsR-type" evidence="5">
    <location>
        <begin position="25"/>
        <end position="122"/>
    </location>
</feature>
<dbReference type="NCBIfam" id="NF033788">
    <property type="entry name" value="HTH_metalloreg"/>
    <property type="match status" value="1"/>
</dbReference>
<keyword evidence="7" id="KW-1185">Reference proteome</keyword>
<name>A0ABU3VR53_9EURY</name>
<reference evidence="6 7" key="1">
    <citation type="submission" date="2023-06" db="EMBL/GenBank/DDBJ databases">
        <title>Genome sequence of Methanimicrococcus sp. At1.</title>
        <authorList>
            <person name="Protasov E."/>
            <person name="Platt K."/>
            <person name="Poehlein A."/>
            <person name="Daniel R."/>
            <person name="Brune A."/>
        </authorList>
    </citation>
    <scope>NUCLEOTIDE SEQUENCE [LARGE SCALE GENOMIC DNA]</scope>
    <source>
        <strain evidence="6 7">At1</strain>
    </source>
</reference>
<dbReference type="InterPro" id="IPR001845">
    <property type="entry name" value="HTH_ArsR_DNA-bd_dom"/>
</dbReference>
<evidence type="ECO:0000256" key="4">
    <source>
        <dbReference type="SAM" id="Coils"/>
    </source>
</evidence>
<accession>A0ABU3VR53</accession>
<evidence type="ECO:0000256" key="2">
    <source>
        <dbReference type="ARBA" id="ARBA00023125"/>
    </source>
</evidence>
<dbReference type="Pfam" id="PF01022">
    <property type="entry name" value="HTH_5"/>
    <property type="match status" value="1"/>
</dbReference>
<keyword evidence="3" id="KW-0804">Transcription</keyword>
<dbReference type="SMART" id="SM00418">
    <property type="entry name" value="HTH_ARSR"/>
    <property type="match status" value="1"/>
</dbReference>
<dbReference type="InterPro" id="IPR051011">
    <property type="entry name" value="Metal_resp_trans_reg"/>
</dbReference>
<dbReference type="Gene3D" id="1.10.10.10">
    <property type="entry name" value="Winged helix-like DNA-binding domain superfamily/Winged helix DNA-binding domain"/>
    <property type="match status" value="1"/>
</dbReference>
<evidence type="ECO:0000313" key="6">
    <source>
        <dbReference type="EMBL" id="MDV0445871.1"/>
    </source>
</evidence>
<dbReference type="PRINTS" id="PR00778">
    <property type="entry name" value="HTHARSR"/>
</dbReference>
<dbReference type="InterPro" id="IPR011991">
    <property type="entry name" value="ArsR-like_HTH"/>
</dbReference>
<protein>
    <recommendedName>
        <fullName evidence="5">HTH arsR-type domain-containing protein</fullName>
    </recommendedName>
</protein>
<dbReference type="EMBL" id="JAWDKC010000025">
    <property type="protein sequence ID" value="MDV0445871.1"/>
    <property type="molecule type" value="Genomic_DNA"/>
</dbReference>
<dbReference type="InterPro" id="IPR036388">
    <property type="entry name" value="WH-like_DNA-bd_sf"/>
</dbReference>
<dbReference type="PANTHER" id="PTHR43132:SF6">
    <property type="entry name" value="HTH-TYPE TRANSCRIPTIONAL REPRESSOR CZRA"/>
    <property type="match status" value="1"/>
</dbReference>
<dbReference type="SUPFAM" id="SSF46785">
    <property type="entry name" value="Winged helix' DNA-binding domain"/>
    <property type="match status" value="1"/>
</dbReference>
<dbReference type="RefSeq" id="WP_318786299.1">
    <property type="nucleotide sequence ID" value="NZ_JAWDKC010000025.1"/>
</dbReference>
<evidence type="ECO:0000313" key="7">
    <source>
        <dbReference type="Proteomes" id="UP001272052"/>
    </source>
</evidence>
<dbReference type="InterPro" id="IPR036390">
    <property type="entry name" value="WH_DNA-bd_sf"/>
</dbReference>
<evidence type="ECO:0000256" key="1">
    <source>
        <dbReference type="ARBA" id="ARBA00023015"/>
    </source>
</evidence>
<dbReference type="PANTHER" id="PTHR43132">
    <property type="entry name" value="ARSENICAL RESISTANCE OPERON REPRESSOR ARSR-RELATED"/>
    <property type="match status" value="1"/>
</dbReference>
<keyword evidence="4" id="KW-0175">Coiled coil</keyword>
<evidence type="ECO:0000256" key="3">
    <source>
        <dbReference type="ARBA" id="ARBA00023163"/>
    </source>
</evidence>
<dbReference type="Proteomes" id="UP001272052">
    <property type="component" value="Unassembled WGS sequence"/>
</dbReference>
<dbReference type="CDD" id="cd00090">
    <property type="entry name" value="HTH_ARSR"/>
    <property type="match status" value="1"/>
</dbReference>